<dbReference type="EMBL" id="QKKF02007569">
    <property type="protein sequence ID" value="RZF45955.1"/>
    <property type="molecule type" value="Genomic_DNA"/>
</dbReference>
<dbReference type="GO" id="GO:0005634">
    <property type="term" value="C:nucleus"/>
    <property type="evidence" value="ECO:0007669"/>
    <property type="project" value="UniProtKB-UniRule"/>
</dbReference>
<dbReference type="InterPro" id="IPR036910">
    <property type="entry name" value="HMG_box_dom_sf"/>
</dbReference>
<evidence type="ECO:0000259" key="4">
    <source>
        <dbReference type="PROSITE" id="PS50118"/>
    </source>
</evidence>
<protein>
    <recommendedName>
        <fullName evidence="4">HMG box domain-containing protein</fullName>
    </recommendedName>
</protein>
<evidence type="ECO:0000313" key="6">
    <source>
        <dbReference type="Proteomes" id="UP000291343"/>
    </source>
</evidence>
<evidence type="ECO:0000256" key="3">
    <source>
        <dbReference type="SAM" id="MobiDB-lite"/>
    </source>
</evidence>
<dbReference type="AlphaFoldDB" id="A0A482XIS5"/>
<evidence type="ECO:0000256" key="1">
    <source>
        <dbReference type="ARBA" id="ARBA00023125"/>
    </source>
</evidence>
<dbReference type="GO" id="GO:0003677">
    <property type="term" value="F:DNA binding"/>
    <property type="evidence" value="ECO:0007669"/>
    <property type="project" value="UniProtKB-UniRule"/>
</dbReference>
<dbReference type="InterPro" id="IPR009071">
    <property type="entry name" value="HMG_box_dom"/>
</dbReference>
<dbReference type="PROSITE" id="PS50118">
    <property type="entry name" value="HMG_BOX_2"/>
    <property type="match status" value="2"/>
</dbReference>
<dbReference type="Proteomes" id="UP000291343">
    <property type="component" value="Unassembled WGS sequence"/>
</dbReference>
<name>A0A482XIS5_LAOST</name>
<dbReference type="PANTHER" id="PTHR48112">
    <property type="entry name" value="HIGH MOBILITY GROUP PROTEIN DSP1"/>
    <property type="match status" value="1"/>
</dbReference>
<dbReference type="Gene3D" id="1.10.30.10">
    <property type="entry name" value="High mobility group box domain"/>
    <property type="match status" value="2"/>
</dbReference>
<feature type="domain" description="HMG box" evidence="4">
    <location>
        <begin position="155"/>
        <end position="219"/>
    </location>
</feature>
<dbReference type="OrthoDB" id="5550281at2759"/>
<organism evidence="5 6">
    <name type="scientific">Laodelphax striatellus</name>
    <name type="common">Small brown planthopper</name>
    <name type="synonym">Delphax striatella</name>
    <dbReference type="NCBI Taxonomy" id="195883"/>
    <lineage>
        <taxon>Eukaryota</taxon>
        <taxon>Metazoa</taxon>
        <taxon>Ecdysozoa</taxon>
        <taxon>Arthropoda</taxon>
        <taxon>Hexapoda</taxon>
        <taxon>Insecta</taxon>
        <taxon>Pterygota</taxon>
        <taxon>Neoptera</taxon>
        <taxon>Paraneoptera</taxon>
        <taxon>Hemiptera</taxon>
        <taxon>Auchenorrhyncha</taxon>
        <taxon>Fulgoroidea</taxon>
        <taxon>Delphacidae</taxon>
        <taxon>Criomorphinae</taxon>
        <taxon>Laodelphax</taxon>
    </lineage>
</organism>
<feature type="DNA-binding region" description="HMG box" evidence="2">
    <location>
        <begin position="50"/>
        <end position="118"/>
    </location>
</feature>
<keyword evidence="2" id="KW-0539">Nucleus</keyword>
<keyword evidence="6" id="KW-1185">Reference proteome</keyword>
<reference evidence="5 6" key="1">
    <citation type="journal article" date="2017" name="Gigascience">
        <title>Genome sequence of the small brown planthopper, Laodelphax striatellus.</title>
        <authorList>
            <person name="Zhu J."/>
            <person name="Jiang F."/>
            <person name="Wang X."/>
            <person name="Yang P."/>
            <person name="Bao Y."/>
            <person name="Zhao W."/>
            <person name="Wang W."/>
            <person name="Lu H."/>
            <person name="Wang Q."/>
            <person name="Cui N."/>
            <person name="Li J."/>
            <person name="Chen X."/>
            <person name="Luo L."/>
            <person name="Yu J."/>
            <person name="Kang L."/>
            <person name="Cui F."/>
        </authorList>
    </citation>
    <scope>NUCLEOTIDE SEQUENCE [LARGE SCALE GENOMIC DNA]</scope>
    <source>
        <strain evidence="5">Lst14</strain>
    </source>
</reference>
<accession>A0A482XIS5</accession>
<dbReference type="PANTHER" id="PTHR48112:SF22">
    <property type="entry name" value="MITOCHONDRIAL TRANSCRIPTION FACTOR A, ISOFORM B"/>
    <property type="match status" value="1"/>
</dbReference>
<dbReference type="InterPro" id="IPR050342">
    <property type="entry name" value="HMGB"/>
</dbReference>
<feature type="domain" description="HMG box" evidence="4">
    <location>
        <begin position="50"/>
        <end position="118"/>
    </location>
</feature>
<feature type="region of interest" description="Disordered" evidence="3">
    <location>
        <begin position="131"/>
        <end position="159"/>
    </location>
</feature>
<keyword evidence="1 2" id="KW-0238">DNA-binding</keyword>
<dbReference type="STRING" id="195883.A0A482XIS5"/>
<dbReference type="InParanoid" id="A0A482XIS5"/>
<dbReference type="FunCoup" id="A0A482XIS5">
    <property type="interactions" value="2336"/>
</dbReference>
<evidence type="ECO:0000313" key="5">
    <source>
        <dbReference type="EMBL" id="RZF45955.1"/>
    </source>
</evidence>
<dbReference type="Pfam" id="PF09011">
    <property type="entry name" value="HMG_box_2"/>
    <property type="match status" value="1"/>
</dbReference>
<gene>
    <name evidence="5" type="ORF">LSTR_LSTR008332</name>
</gene>
<dbReference type="SMR" id="A0A482XIS5"/>
<feature type="DNA-binding region" description="HMG box" evidence="2">
    <location>
        <begin position="155"/>
        <end position="219"/>
    </location>
</feature>
<proteinExistence type="predicted"/>
<sequence>MALLIPNISRLSSITTCRQLLWPRINCYTVEPKAGLKQSIEDQLNLPARPKKPITPFFRFSSLHRQELKEKHPGLPITEISKKLAKIWEMADPKMKQELNEQYKKEMDEFSQAKINYSLSLTQEQKEALKQVKGEVAEEKKKRRLKKKSKELGKPKRPGSSFILFAKSRKDQRGDTSVYDWQLKLSREWEQMSDLQKQPYVDQAKRAFINYSKDIEAWEANMIKEGHLDVIRTEVLAPKAKKPIKK</sequence>
<dbReference type="SUPFAM" id="SSF47095">
    <property type="entry name" value="HMG-box"/>
    <property type="match status" value="2"/>
</dbReference>
<dbReference type="SMART" id="SM00398">
    <property type="entry name" value="HMG"/>
    <property type="match status" value="2"/>
</dbReference>
<evidence type="ECO:0000256" key="2">
    <source>
        <dbReference type="PROSITE-ProRule" id="PRU00267"/>
    </source>
</evidence>
<feature type="compositionally biased region" description="Basic and acidic residues" evidence="3">
    <location>
        <begin position="131"/>
        <end position="140"/>
    </location>
</feature>
<comment type="caution">
    <text evidence="5">The sequence shown here is derived from an EMBL/GenBank/DDBJ whole genome shotgun (WGS) entry which is preliminary data.</text>
</comment>
<dbReference type="Pfam" id="PF00505">
    <property type="entry name" value="HMG_box"/>
    <property type="match status" value="1"/>
</dbReference>